<organism evidence="3 5">
    <name type="scientific">Phascolomyces articulosus</name>
    <dbReference type="NCBI Taxonomy" id="60185"/>
    <lineage>
        <taxon>Eukaryota</taxon>
        <taxon>Fungi</taxon>
        <taxon>Fungi incertae sedis</taxon>
        <taxon>Mucoromycota</taxon>
        <taxon>Mucoromycotina</taxon>
        <taxon>Mucoromycetes</taxon>
        <taxon>Mucorales</taxon>
        <taxon>Lichtheimiaceae</taxon>
        <taxon>Phascolomyces</taxon>
    </lineage>
</organism>
<dbReference type="EMBL" id="JAIXMP010000026">
    <property type="protein sequence ID" value="KAI9253458.1"/>
    <property type="molecule type" value="Genomic_DNA"/>
</dbReference>
<dbReference type="EMBL" id="JAIXMP010000037">
    <property type="protein sequence ID" value="KAI9248886.1"/>
    <property type="molecule type" value="Genomic_DNA"/>
</dbReference>
<evidence type="ECO:0000313" key="2">
    <source>
        <dbReference type="EMBL" id="KAI9250252.1"/>
    </source>
</evidence>
<sequence>MESTTASTDQHRPITPKPFRKLSPWNLFIHLVFKGTDEERREWSALIQVSDPISGATDKEISTAYKKVKEDKALMEKLDKKLAIINNPVAPTCEEKRKEIIEKWMKDIVSRVDMMTKLFDFDITLLISPQREEDWQAEVARSTTKSSDYSIRKMGGIDEFVKGCKGTYGY</sequence>
<comment type="caution">
    <text evidence="3">The sequence shown here is derived from an EMBL/GenBank/DDBJ whole genome shotgun (WGS) entry which is preliminary data.</text>
</comment>
<dbReference type="Proteomes" id="UP001209540">
    <property type="component" value="Unassembled WGS sequence"/>
</dbReference>
<name>A0AAD5JTP3_9FUNG</name>
<dbReference type="AlphaFoldDB" id="A0AAD5JTP3"/>
<evidence type="ECO:0000313" key="5">
    <source>
        <dbReference type="Proteomes" id="UP001209540"/>
    </source>
</evidence>
<dbReference type="EMBL" id="JAIXMP010000026">
    <property type="protein sequence ID" value="KAI9253443.1"/>
    <property type="molecule type" value="Genomic_DNA"/>
</dbReference>
<evidence type="ECO:0000313" key="3">
    <source>
        <dbReference type="EMBL" id="KAI9253443.1"/>
    </source>
</evidence>
<proteinExistence type="predicted"/>
<reference evidence="3" key="2">
    <citation type="submission" date="2023-02" db="EMBL/GenBank/DDBJ databases">
        <authorList>
            <consortium name="DOE Joint Genome Institute"/>
            <person name="Mondo S.J."/>
            <person name="Chang Y."/>
            <person name="Wang Y."/>
            <person name="Ahrendt S."/>
            <person name="Andreopoulos W."/>
            <person name="Barry K."/>
            <person name="Beard J."/>
            <person name="Benny G.L."/>
            <person name="Blankenship S."/>
            <person name="Bonito G."/>
            <person name="Cuomo C."/>
            <person name="Desiro A."/>
            <person name="Gervers K.A."/>
            <person name="Hundley H."/>
            <person name="Kuo A."/>
            <person name="LaButti K."/>
            <person name="Lang B.F."/>
            <person name="Lipzen A."/>
            <person name="O'Donnell K."/>
            <person name="Pangilinan J."/>
            <person name="Reynolds N."/>
            <person name="Sandor L."/>
            <person name="Smith M.W."/>
            <person name="Tsang A."/>
            <person name="Grigoriev I.V."/>
            <person name="Stajich J.E."/>
            <person name="Spatafora J.W."/>
        </authorList>
    </citation>
    <scope>NUCLEOTIDE SEQUENCE</scope>
    <source>
        <strain evidence="3">RSA 2281</strain>
    </source>
</reference>
<evidence type="ECO:0000313" key="1">
    <source>
        <dbReference type="EMBL" id="KAI9248886.1"/>
    </source>
</evidence>
<protein>
    <submittedName>
        <fullName evidence="3">Uncharacterized protein</fullName>
    </submittedName>
</protein>
<dbReference type="EMBL" id="JAIXMP010000033">
    <property type="protein sequence ID" value="KAI9250252.1"/>
    <property type="molecule type" value="Genomic_DNA"/>
</dbReference>
<evidence type="ECO:0000313" key="4">
    <source>
        <dbReference type="EMBL" id="KAI9253458.1"/>
    </source>
</evidence>
<keyword evidence="5" id="KW-1185">Reference proteome</keyword>
<reference evidence="3" key="1">
    <citation type="journal article" date="2022" name="IScience">
        <title>Evolution of zygomycete secretomes and the origins of terrestrial fungal ecologies.</title>
        <authorList>
            <person name="Chang Y."/>
            <person name="Wang Y."/>
            <person name="Mondo S."/>
            <person name="Ahrendt S."/>
            <person name="Andreopoulos W."/>
            <person name="Barry K."/>
            <person name="Beard J."/>
            <person name="Benny G.L."/>
            <person name="Blankenship S."/>
            <person name="Bonito G."/>
            <person name="Cuomo C."/>
            <person name="Desiro A."/>
            <person name="Gervers K.A."/>
            <person name="Hundley H."/>
            <person name="Kuo A."/>
            <person name="LaButti K."/>
            <person name="Lang B.F."/>
            <person name="Lipzen A."/>
            <person name="O'Donnell K."/>
            <person name="Pangilinan J."/>
            <person name="Reynolds N."/>
            <person name="Sandor L."/>
            <person name="Smith M.E."/>
            <person name="Tsang A."/>
            <person name="Grigoriev I.V."/>
            <person name="Stajich J.E."/>
            <person name="Spatafora J.W."/>
        </authorList>
    </citation>
    <scope>NUCLEOTIDE SEQUENCE</scope>
    <source>
        <strain evidence="3">RSA 2281</strain>
    </source>
</reference>
<gene>
    <name evidence="3" type="ORF">BDA99DRAFT_519776</name>
    <name evidence="4" type="ORF">BDA99DRAFT_519871</name>
    <name evidence="2" type="ORF">BDA99DRAFT_523273</name>
    <name evidence="1" type="ORF">BDA99DRAFT_524765</name>
</gene>
<accession>A0AAD5JTP3</accession>